<protein>
    <submittedName>
        <fullName evidence="2">Uncharacterized protein</fullName>
    </submittedName>
</protein>
<accession>A0A6B9XTS6</accession>
<sequence>MLQMQFFLSLMLQVSNSSSNYICVVGVGRAVLPHPHASGEQFFQPVMN</sequence>
<keyword evidence="1" id="KW-0732">Signal</keyword>
<organism evidence="2">
    <name type="scientific">Picea sitchensis</name>
    <name type="common">Sitka spruce</name>
    <name type="synonym">Pinus sitchensis</name>
    <dbReference type="NCBI Taxonomy" id="3332"/>
    <lineage>
        <taxon>Eukaryota</taxon>
        <taxon>Viridiplantae</taxon>
        <taxon>Streptophyta</taxon>
        <taxon>Embryophyta</taxon>
        <taxon>Tracheophyta</taxon>
        <taxon>Spermatophyta</taxon>
        <taxon>Pinopsida</taxon>
        <taxon>Pinidae</taxon>
        <taxon>Conifers I</taxon>
        <taxon>Pinales</taxon>
        <taxon>Pinaceae</taxon>
        <taxon>Picea</taxon>
    </lineage>
</organism>
<keyword evidence="2" id="KW-0496">Mitochondrion</keyword>
<gene>
    <name evidence="2" type="primary">orf06989</name>
    <name evidence="2" type="ORF">Q903MT_gene6935</name>
</gene>
<feature type="signal peptide" evidence="1">
    <location>
        <begin position="1"/>
        <end position="19"/>
    </location>
</feature>
<dbReference type="EMBL" id="MK697707">
    <property type="protein sequence ID" value="QHR92887.1"/>
    <property type="molecule type" value="Genomic_DNA"/>
</dbReference>
<geneLocation type="mitochondrion" evidence="2"/>
<evidence type="ECO:0000256" key="1">
    <source>
        <dbReference type="SAM" id="SignalP"/>
    </source>
</evidence>
<dbReference type="AlphaFoldDB" id="A0A6B9XTS6"/>
<feature type="chain" id="PRO_5025333095" evidence="1">
    <location>
        <begin position="20"/>
        <end position="48"/>
    </location>
</feature>
<evidence type="ECO:0000313" key="2">
    <source>
        <dbReference type="EMBL" id="QHR92887.1"/>
    </source>
</evidence>
<proteinExistence type="predicted"/>
<reference evidence="2" key="1">
    <citation type="submission" date="2019-03" db="EMBL/GenBank/DDBJ databases">
        <title>Largest Complete Mitochondrial Genome of a Gymnosperm, Sitka Spruce (Picea sitchensis), Indicates Complex Physical Structure.</title>
        <authorList>
            <person name="Jackman S.D."/>
            <person name="Coombe L."/>
            <person name="Warren R."/>
            <person name="Kirk H."/>
            <person name="Trinh E."/>
            <person name="McLeod T."/>
            <person name="Pleasance S."/>
            <person name="Pandoh P."/>
            <person name="Zhao Y."/>
            <person name="Coope R."/>
            <person name="Bousquet J."/>
            <person name="Bohlmann J.C."/>
            <person name="Jones S.J.M."/>
            <person name="Birol I."/>
        </authorList>
    </citation>
    <scope>NUCLEOTIDE SEQUENCE</scope>
    <source>
        <strain evidence="2">Q903</strain>
    </source>
</reference>
<name>A0A6B9XTS6_PICSI</name>